<evidence type="ECO:0000256" key="2">
    <source>
        <dbReference type="ARBA" id="ARBA00022448"/>
    </source>
</evidence>
<evidence type="ECO:0000256" key="4">
    <source>
        <dbReference type="ARBA" id="ARBA00022692"/>
    </source>
</evidence>
<evidence type="ECO:0000256" key="6">
    <source>
        <dbReference type="ARBA" id="ARBA00023136"/>
    </source>
</evidence>
<dbReference type="Gene3D" id="1.10.1760.20">
    <property type="match status" value="1"/>
</dbReference>
<feature type="transmembrane region" description="Helical" evidence="7">
    <location>
        <begin position="58"/>
        <end position="86"/>
    </location>
</feature>
<keyword evidence="4 7" id="KW-0812">Transmembrane</keyword>
<keyword evidence="6 7" id="KW-0472">Membrane</keyword>
<sequence>MFIALIAMGLFALSINKHQYQTLLQTPTRQTGVLASALVLALLWQIQAGILPQLSIHILGITAVTLTLGWHMGLLCSTLATLLSYFLGPMPIDNLWTFWLFTALLPVYLSYGLFLLCYHFLSRHFFVYIFVCAFLCGGLVAASKIIISALYYLSIGLYDWPVLVDNYIFYAVIMWFPEAMLNGMAITLLITYRPHWVKTFYDRDYLDK</sequence>
<evidence type="ECO:0000256" key="3">
    <source>
        <dbReference type="ARBA" id="ARBA00022475"/>
    </source>
</evidence>
<dbReference type="InterPro" id="IPR002751">
    <property type="entry name" value="CbiM/NikMN"/>
</dbReference>
<evidence type="ECO:0000313" key="9">
    <source>
        <dbReference type="Proteomes" id="UP000033452"/>
    </source>
</evidence>
<evidence type="ECO:0008006" key="10">
    <source>
        <dbReference type="Google" id="ProtNLM"/>
    </source>
</evidence>
<feature type="transmembrane region" description="Helical" evidence="7">
    <location>
        <begin position="33"/>
        <end position="51"/>
    </location>
</feature>
<keyword evidence="3" id="KW-1003">Cell membrane</keyword>
<accession>A0A0F4QYX3</accession>
<dbReference type="EMBL" id="JXYA01000007">
    <property type="protein sequence ID" value="KJZ11797.1"/>
    <property type="molecule type" value="Genomic_DNA"/>
</dbReference>
<feature type="transmembrane region" description="Helical" evidence="7">
    <location>
        <begin position="167"/>
        <end position="190"/>
    </location>
</feature>
<evidence type="ECO:0000313" key="8">
    <source>
        <dbReference type="EMBL" id="KJZ11797.1"/>
    </source>
</evidence>
<dbReference type="Pfam" id="PF01891">
    <property type="entry name" value="CbiM"/>
    <property type="match status" value="1"/>
</dbReference>
<protein>
    <recommendedName>
        <fullName evidence="10">Energy-coupling factor ABC transporter permease</fullName>
    </recommendedName>
</protein>
<organism evidence="8 9">
    <name type="scientific">Pseudoalteromonas rubra</name>
    <dbReference type="NCBI Taxonomy" id="43658"/>
    <lineage>
        <taxon>Bacteria</taxon>
        <taxon>Pseudomonadati</taxon>
        <taxon>Pseudomonadota</taxon>
        <taxon>Gammaproteobacteria</taxon>
        <taxon>Alteromonadales</taxon>
        <taxon>Pseudoalteromonadaceae</taxon>
        <taxon>Pseudoalteromonas</taxon>
    </lineage>
</organism>
<dbReference type="AlphaFoldDB" id="A0A0F4QYX3"/>
<evidence type="ECO:0000256" key="1">
    <source>
        <dbReference type="ARBA" id="ARBA00004651"/>
    </source>
</evidence>
<keyword evidence="5 7" id="KW-1133">Transmembrane helix</keyword>
<dbReference type="OrthoDB" id="5297929at2"/>
<dbReference type="GO" id="GO:0000041">
    <property type="term" value="P:transition metal ion transport"/>
    <property type="evidence" value="ECO:0007669"/>
    <property type="project" value="InterPro"/>
</dbReference>
<reference evidence="8 9" key="1">
    <citation type="journal article" date="2015" name="BMC Genomics">
        <title>Genome mining reveals unlocked bioactive potential of marine Gram-negative bacteria.</title>
        <authorList>
            <person name="Machado H."/>
            <person name="Sonnenschein E.C."/>
            <person name="Melchiorsen J."/>
            <person name="Gram L."/>
        </authorList>
    </citation>
    <scope>NUCLEOTIDE SEQUENCE [LARGE SCALE GENOMIC DNA]</scope>
    <source>
        <strain evidence="8 9">S2471</strain>
    </source>
</reference>
<evidence type="ECO:0000256" key="5">
    <source>
        <dbReference type="ARBA" id="ARBA00022989"/>
    </source>
</evidence>
<keyword evidence="2" id="KW-0813">Transport</keyword>
<comment type="subcellular location">
    <subcellularLocation>
        <location evidence="1">Cell membrane</location>
        <topology evidence="1">Multi-pass membrane protein</topology>
    </subcellularLocation>
</comment>
<evidence type="ECO:0000256" key="7">
    <source>
        <dbReference type="SAM" id="Phobius"/>
    </source>
</evidence>
<name>A0A0F4QYX3_9GAMM</name>
<feature type="transmembrane region" description="Helical" evidence="7">
    <location>
        <begin position="98"/>
        <end position="118"/>
    </location>
</feature>
<keyword evidence="9" id="KW-1185">Reference proteome</keyword>
<feature type="transmembrane region" description="Helical" evidence="7">
    <location>
        <begin position="125"/>
        <end position="147"/>
    </location>
</feature>
<dbReference type="RefSeq" id="WP_046003758.1">
    <property type="nucleotide sequence ID" value="NZ_JXYA01000007.1"/>
</dbReference>
<dbReference type="GO" id="GO:0005886">
    <property type="term" value="C:plasma membrane"/>
    <property type="evidence" value="ECO:0007669"/>
    <property type="project" value="UniProtKB-SubCell"/>
</dbReference>
<gene>
    <name evidence="8" type="ORF">TW77_04395</name>
</gene>
<comment type="caution">
    <text evidence="8">The sequence shown here is derived from an EMBL/GenBank/DDBJ whole genome shotgun (WGS) entry which is preliminary data.</text>
</comment>
<proteinExistence type="predicted"/>
<dbReference type="Proteomes" id="UP000033452">
    <property type="component" value="Unassembled WGS sequence"/>
</dbReference>
<dbReference type="PATRIC" id="fig|43658.5.peg.918"/>